<dbReference type="PANTHER" id="PTHR30136:SF35">
    <property type="entry name" value="HTH-TYPE TRANSCRIPTIONAL REGULATOR RV1719"/>
    <property type="match status" value="1"/>
</dbReference>
<dbReference type="GO" id="GO:0003700">
    <property type="term" value="F:DNA-binding transcription factor activity"/>
    <property type="evidence" value="ECO:0007669"/>
    <property type="project" value="TreeGrafter"/>
</dbReference>
<name>A0AAI8PS93_9ACTN</name>
<dbReference type="KEGG" id="sge:DWG14_07316"/>
<dbReference type="EMBL" id="CP032427">
    <property type="protein sequence ID" value="AYC43010.1"/>
    <property type="molecule type" value="Genomic_DNA"/>
</dbReference>
<feature type="domain" description="IclR-ED" evidence="9">
    <location>
        <begin position="110"/>
        <end position="293"/>
    </location>
</feature>
<dbReference type="InterPro" id="IPR036388">
    <property type="entry name" value="WH-like_DNA-bd_sf"/>
</dbReference>
<keyword evidence="3" id="KW-0238">DNA-binding</keyword>
<dbReference type="Pfam" id="PF01614">
    <property type="entry name" value="IclR_C"/>
    <property type="match status" value="1"/>
</dbReference>
<sequence length="295" mass="31537">MTGRAPGPESGAARSRGRKRAVAQSAYSCVVSNYNPDNETTGSSSGGVQSVDRAIHVLEILARRGEAGVSEVAAEIDVHKSTAFRLLGALEARGLVEQAGERGKYRLGFGIVRLAGAVTGRIDITQQSRPVCEDLAEELGETVNLAVLQESYAVNLYQVRGPGAVTAQNWVGQLTPLHATSSGKILLAHLPDEERSALLTETGLKKVTPRTITAKTKLERNLAEARERGYAWALEELELGLHAMAAPVRDRDGEVIAALSASGPAYRLSEERLHELAPVLVKGAQEISHRMGYLG</sequence>
<dbReference type="PROSITE" id="PS51077">
    <property type="entry name" value="HTH_ICLR"/>
    <property type="match status" value="1"/>
</dbReference>
<organism evidence="10 11">
    <name type="scientific">Streptomyces griseorubiginosus</name>
    <dbReference type="NCBI Taxonomy" id="67304"/>
    <lineage>
        <taxon>Bacteria</taxon>
        <taxon>Bacillati</taxon>
        <taxon>Actinomycetota</taxon>
        <taxon>Actinomycetes</taxon>
        <taxon>Kitasatosporales</taxon>
        <taxon>Streptomycetaceae</taxon>
        <taxon>Streptomyces</taxon>
    </lineage>
</organism>
<keyword evidence="5" id="KW-0804">Transcription</keyword>
<dbReference type="InterPro" id="IPR029016">
    <property type="entry name" value="GAF-like_dom_sf"/>
</dbReference>
<dbReference type="InterPro" id="IPR036390">
    <property type="entry name" value="WH_DNA-bd_sf"/>
</dbReference>
<evidence type="ECO:0000313" key="11">
    <source>
        <dbReference type="Proteomes" id="UP000265765"/>
    </source>
</evidence>
<evidence type="ECO:0000256" key="1">
    <source>
        <dbReference type="ARBA" id="ARBA00022798"/>
    </source>
</evidence>
<dbReference type="GO" id="GO:0045892">
    <property type="term" value="P:negative regulation of DNA-templated transcription"/>
    <property type="evidence" value="ECO:0007669"/>
    <property type="project" value="TreeGrafter"/>
</dbReference>
<evidence type="ECO:0000259" key="8">
    <source>
        <dbReference type="PROSITE" id="PS51077"/>
    </source>
</evidence>
<evidence type="ECO:0000256" key="6">
    <source>
        <dbReference type="ARBA" id="ARBA00058938"/>
    </source>
</evidence>
<dbReference type="SMART" id="SM00346">
    <property type="entry name" value="HTH_ICLR"/>
    <property type="match status" value="1"/>
</dbReference>
<dbReference type="InterPro" id="IPR014757">
    <property type="entry name" value="Tscrpt_reg_IclR_C"/>
</dbReference>
<keyword evidence="4" id="KW-0010">Activator</keyword>
<keyword evidence="2" id="KW-0805">Transcription regulation</keyword>
<dbReference type="Gene3D" id="1.10.10.10">
    <property type="entry name" value="Winged helix-like DNA-binding domain superfamily/Winged helix DNA-binding domain"/>
    <property type="match status" value="1"/>
</dbReference>
<dbReference type="GO" id="GO:0003677">
    <property type="term" value="F:DNA binding"/>
    <property type="evidence" value="ECO:0007669"/>
    <property type="project" value="UniProtKB-KW"/>
</dbReference>
<dbReference type="SUPFAM" id="SSF55781">
    <property type="entry name" value="GAF domain-like"/>
    <property type="match status" value="1"/>
</dbReference>
<evidence type="ECO:0000256" key="5">
    <source>
        <dbReference type="ARBA" id="ARBA00023163"/>
    </source>
</evidence>
<dbReference type="SUPFAM" id="SSF46785">
    <property type="entry name" value="Winged helix' DNA-binding domain"/>
    <property type="match status" value="1"/>
</dbReference>
<dbReference type="InterPro" id="IPR005471">
    <property type="entry name" value="Tscrpt_reg_IclR_N"/>
</dbReference>
<dbReference type="Pfam" id="PF09339">
    <property type="entry name" value="HTH_IclR"/>
    <property type="match status" value="1"/>
</dbReference>
<reference evidence="10 11" key="1">
    <citation type="submission" date="2018-09" db="EMBL/GenBank/DDBJ databases">
        <title>Production of Trimethoprim by Streptomyces sp. 3E-1.</title>
        <authorList>
            <person name="Kang H.J."/>
            <person name="Kim S.B."/>
        </authorList>
    </citation>
    <scope>NUCLEOTIDE SEQUENCE [LARGE SCALE GENOMIC DNA]</scope>
    <source>
        <strain evidence="10 11">3E-1</strain>
    </source>
</reference>
<dbReference type="GO" id="GO:0006071">
    <property type="term" value="P:glycerol metabolic process"/>
    <property type="evidence" value="ECO:0007669"/>
    <property type="project" value="UniProtKB-KW"/>
</dbReference>
<evidence type="ECO:0000256" key="4">
    <source>
        <dbReference type="ARBA" id="ARBA00023159"/>
    </source>
</evidence>
<proteinExistence type="predicted"/>
<dbReference type="Proteomes" id="UP000265765">
    <property type="component" value="Chromosome"/>
</dbReference>
<feature type="domain" description="HTH iclR-type" evidence="8">
    <location>
        <begin position="48"/>
        <end position="109"/>
    </location>
</feature>
<evidence type="ECO:0000313" key="10">
    <source>
        <dbReference type="EMBL" id="AYC43010.1"/>
    </source>
</evidence>
<protein>
    <recommendedName>
        <fullName evidence="7">Glycerol operon regulatory protein</fullName>
    </recommendedName>
</protein>
<evidence type="ECO:0000259" key="9">
    <source>
        <dbReference type="PROSITE" id="PS51078"/>
    </source>
</evidence>
<dbReference type="AlphaFoldDB" id="A0AAI8PS93"/>
<evidence type="ECO:0000256" key="7">
    <source>
        <dbReference type="ARBA" id="ARBA00070406"/>
    </source>
</evidence>
<dbReference type="PROSITE" id="PS51078">
    <property type="entry name" value="ICLR_ED"/>
    <property type="match status" value="1"/>
</dbReference>
<evidence type="ECO:0000256" key="3">
    <source>
        <dbReference type="ARBA" id="ARBA00023125"/>
    </source>
</evidence>
<keyword evidence="1" id="KW-0319">Glycerol metabolism</keyword>
<gene>
    <name evidence="10" type="primary">iclR_4</name>
    <name evidence="10" type="ORF">DWG14_07316</name>
</gene>
<dbReference type="PANTHER" id="PTHR30136">
    <property type="entry name" value="HELIX-TURN-HELIX TRANSCRIPTIONAL REGULATOR, ICLR FAMILY"/>
    <property type="match status" value="1"/>
</dbReference>
<evidence type="ECO:0000256" key="2">
    <source>
        <dbReference type="ARBA" id="ARBA00023015"/>
    </source>
</evidence>
<dbReference type="Gene3D" id="3.30.450.40">
    <property type="match status" value="1"/>
</dbReference>
<accession>A0AAI8PS93</accession>
<dbReference type="FunFam" id="1.10.10.10:FF:000056">
    <property type="entry name" value="IclR family transcriptional regulator"/>
    <property type="match status" value="1"/>
</dbReference>
<dbReference type="InterPro" id="IPR050707">
    <property type="entry name" value="HTH_MetabolicPath_Reg"/>
</dbReference>
<comment type="function">
    <text evidence="6">May be an activator protein for the gylABX operon.</text>
</comment>